<dbReference type="EMBL" id="AP028219">
    <property type="protein sequence ID" value="BEI94753.1"/>
    <property type="molecule type" value="Genomic_DNA"/>
</dbReference>
<feature type="region of interest" description="Disordered" evidence="1">
    <location>
        <begin position="405"/>
        <end position="458"/>
    </location>
</feature>
<dbReference type="KEGG" id="ccac:CcaHIS019_0703340"/>
<dbReference type="GO" id="GO:0005773">
    <property type="term" value="C:vacuole"/>
    <property type="evidence" value="ECO:0007669"/>
    <property type="project" value="GOC"/>
</dbReference>
<feature type="domain" description="Nitrogen regulatory protein areA GATA-like" evidence="2">
    <location>
        <begin position="48"/>
        <end position="75"/>
    </location>
</feature>
<evidence type="ECO:0000259" key="2">
    <source>
        <dbReference type="Pfam" id="PF08550"/>
    </source>
</evidence>
<feature type="region of interest" description="Disordered" evidence="1">
    <location>
        <begin position="189"/>
        <end position="225"/>
    </location>
</feature>
<proteinExistence type="predicted"/>
<feature type="compositionally biased region" description="Polar residues" evidence="1">
    <location>
        <begin position="586"/>
        <end position="597"/>
    </location>
</feature>
<evidence type="ECO:0000256" key="1">
    <source>
        <dbReference type="SAM" id="MobiDB-lite"/>
    </source>
</evidence>
<keyword evidence="4" id="KW-1185">Reference proteome</keyword>
<feature type="compositionally biased region" description="Low complexity" evidence="1">
    <location>
        <begin position="514"/>
        <end position="537"/>
    </location>
</feature>
<feature type="compositionally biased region" description="Polar residues" evidence="1">
    <location>
        <begin position="538"/>
        <end position="550"/>
    </location>
</feature>
<dbReference type="PANTHER" id="PTHR28051">
    <property type="entry name" value="PROTEIN MTL1-RELATED"/>
    <property type="match status" value="1"/>
</dbReference>
<dbReference type="AlphaFoldDB" id="A0AA48LAB0"/>
<name>A0AA48LAB0_9TREE</name>
<feature type="region of interest" description="Disordered" evidence="1">
    <location>
        <begin position="1"/>
        <end position="20"/>
    </location>
</feature>
<sequence length="688" mass="73615">MAQIIPSITSLPSDSGAAPSVEDIQDHLPSICVDYLSHNWTEEDVWASWRNMTRHKHEIANGVRLENASWRTWNKQRNKLRTISPETLNWLKDSDVTWLYGPLHTAKVQPVRPLKISSTADRVGIDLPNKNGKPGILKHRTLSELLSLPGPTSPDLDDTDAIDEDDFVVAGPVRAGLSHTKSETNLLRSNSMPARRRAVGLGRSGSVRAASGNNSRSKEVSPENNNRRKITFNTFVEQCVALDEPNLSQVVVDDSDDDEIIEMRSSLSRFSSGRRSSSVSSTLSQASMTIKMIAPTVLKTAGSYANNPSVPQTVHRPPLAYMPQEENTAPTIITPSFGSQSPLGQVGSRPWHIDDDQYGSPKLDYFVGPDLTGTSPRTGTYGRAPAVQTPPAQPKWRQAQTIDVPQGNMSSSSSSSSLNIAIPLGASSPQPPSRGILKVRTAPSASQQVSEPISPPAIFNYNPSVATGIGGMYGSYENAQLAIGTAATASEERSHRGRSAQRGYGSSKYDRSVPPRGSSTSSASSVGSVSRSPVDGGNSETASRPQQVDNAQHHEPMDVDASPERSSTPTPHSSPQIVLRPLKDTSPASLPHTSTRLTGPGPEPVGERPNFIDSPASVSPKATLGDVRGELSQPSDGDDDDGSTLIGRATNIANTAKDLLGALWYGSQDEAARARPAAQQHRRGASLG</sequence>
<protein>
    <recommendedName>
        <fullName evidence="2">Nitrogen regulatory protein areA GATA-like domain-containing protein</fullName>
    </recommendedName>
</protein>
<dbReference type="InterPro" id="IPR013860">
    <property type="entry name" value="AreA_GATA"/>
</dbReference>
<dbReference type="Pfam" id="PF08550">
    <property type="entry name" value="GATA_AreA"/>
    <property type="match status" value="1"/>
</dbReference>
<dbReference type="RefSeq" id="XP_060460018.1">
    <property type="nucleotide sequence ID" value="XM_060603756.1"/>
</dbReference>
<dbReference type="Proteomes" id="UP001233271">
    <property type="component" value="Chromosome 7b"/>
</dbReference>
<reference evidence="3" key="1">
    <citation type="journal article" date="2023" name="BMC Genomics">
        <title>Chromosome-level genome assemblies of Cutaneotrichosporon spp. (Trichosporonales, Basidiomycota) reveal imbalanced evolution between nucleotide sequences and chromosome synteny.</title>
        <authorList>
            <person name="Kobayashi Y."/>
            <person name="Kayamori A."/>
            <person name="Aoki K."/>
            <person name="Shiwa Y."/>
            <person name="Matsutani M."/>
            <person name="Fujita N."/>
            <person name="Sugita T."/>
            <person name="Iwasaki W."/>
            <person name="Tanaka N."/>
            <person name="Takashima M."/>
        </authorList>
    </citation>
    <scope>NUCLEOTIDE SEQUENCE</scope>
    <source>
        <strain evidence="3">HIS019</strain>
    </source>
</reference>
<feature type="compositionally biased region" description="Polar residues" evidence="1">
    <location>
        <begin position="564"/>
        <end position="576"/>
    </location>
</feature>
<accession>A0AA48LAB0</accession>
<evidence type="ECO:0000313" key="4">
    <source>
        <dbReference type="Proteomes" id="UP001233271"/>
    </source>
</evidence>
<dbReference type="InterPro" id="IPR052292">
    <property type="entry name" value="Glucose_repression_reg"/>
</dbReference>
<dbReference type="PANTHER" id="PTHR28051:SF1">
    <property type="entry name" value="PROTEIN MTL1-RELATED"/>
    <property type="match status" value="1"/>
</dbReference>
<feature type="region of interest" description="Disordered" evidence="1">
    <location>
        <begin position="487"/>
        <end position="646"/>
    </location>
</feature>
<evidence type="ECO:0000313" key="3">
    <source>
        <dbReference type="EMBL" id="BEI94753.1"/>
    </source>
</evidence>
<organism evidence="3 4">
    <name type="scientific">Cutaneotrichosporon cavernicola</name>
    <dbReference type="NCBI Taxonomy" id="279322"/>
    <lineage>
        <taxon>Eukaryota</taxon>
        <taxon>Fungi</taxon>
        <taxon>Dikarya</taxon>
        <taxon>Basidiomycota</taxon>
        <taxon>Agaricomycotina</taxon>
        <taxon>Tremellomycetes</taxon>
        <taxon>Trichosporonales</taxon>
        <taxon>Trichosporonaceae</taxon>
        <taxon>Cutaneotrichosporon</taxon>
    </lineage>
</organism>
<dbReference type="GO" id="GO:0007039">
    <property type="term" value="P:protein catabolic process in the vacuole"/>
    <property type="evidence" value="ECO:0007669"/>
    <property type="project" value="TreeGrafter"/>
</dbReference>
<feature type="compositionally biased region" description="Polar residues" evidence="1">
    <location>
        <begin position="1"/>
        <end position="13"/>
    </location>
</feature>
<dbReference type="GO" id="GO:0042149">
    <property type="term" value="P:cellular response to glucose starvation"/>
    <property type="evidence" value="ECO:0007669"/>
    <property type="project" value="TreeGrafter"/>
</dbReference>
<dbReference type="GeneID" id="85498623"/>
<gene>
    <name evidence="3" type="primary">REG1</name>
    <name evidence="3" type="ORF">CcaverHIS019_0703340</name>
</gene>